<evidence type="ECO:0000313" key="5">
    <source>
        <dbReference type="EMBL" id="QEQ96919.1"/>
    </source>
</evidence>
<dbReference type="RefSeq" id="WP_138988294.1">
    <property type="nucleotide sequence ID" value="NZ_CP043869.1"/>
</dbReference>
<dbReference type="SUPFAM" id="SSF54631">
    <property type="entry name" value="CBS-domain pair"/>
    <property type="match status" value="1"/>
</dbReference>
<dbReference type="InterPro" id="IPR014710">
    <property type="entry name" value="RmlC-like_jellyroll"/>
</dbReference>
<proteinExistence type="predicted"/>
<reference evidence="5 6" key="1">
    <citation type="journal article" date="2019" name="Biochem. Eng. J.">
        <title>Metabolic engineering of the marine bacteria Neptunomonas concharum for the production of acetoin and meso-2,3-butanediol from acetate.</title>
        <authorList>
            <person name="Li W."/>
            <person name="Pu N."/>
            <person name="Liu C.-X."/>
            <person name="Yuan Q.-P."/>
            <person name="Li Z.-J."/>
        </authorList>
    </citation>
    <scope>NUCLEOTIDE SEQUENCE [LARGE SCALE GENOMIC DNA]</scope>
    <source>
        <strain evidence="5 6">JCM17730</strain>
    </source>
</reference>
<accession>A0A5P1RB90</accession>
<evidence type="ECO:0000313" key="6">
    <source>
        <dbReference type="Proteomes" id="UP000324760"/>
    </source>
</evidence>
<gene>
    <name evidence="5" type="ORF">F0U83_09410</name>
</gene>
<dbReference type="InterPro" id="IPR018821">
    <property type="entry name" value="DUF294_put_nucleoTrafse_sb-bd"/>
</dbReference>
<dbReference type="PROSITE" id="PS51371">
    <property type="entry name" value="CBS"/>
    <property type="match status" value="2"/>
</dbReference>
<dbReference type="Pfam" id="PF00571">
    <property type="entry name" value="CBS"/>
    <property type="match status" value="2"/>
</dbReference>
<feature type="domain" description="CBS" evidence="4">
    <location>
        <begin position="156"/>
        <end position="224"/>
    </location>
</feature>
<dbReference type="SMART" id="SM00116">
    <property type="entry name" value="CBS"/>
    <property type="match status" value="2"/>
</dbReference>
<dbReference type="AlphaFoldDB" id="A0A5P1RB90"/>
<sequence length="635" mass="71407">MQPEQVEIQRFLADYSPFDELPDDALMTLAKQVEVAYYVAGSDILSYGEPVNDLFVVRSGAVETFRRNGELYNRLDAGGIFGQMGLMMRGRVRFPTKALEDCLLYCIPADLFNDYCDQYEGFSNYFEVDNAALLRQSITDQTNKNDLTTDKVKSLLMRDVVTISKEAPVSEAALLMTQESVSALLITDPDKPIESDPEDDDGQAIGIITDRDFITRVVAESLDLKTPIGQVMSTDMVVLDENAYVYEAMLAMLRFNIHHLPVLKKKKPIGIIELSDIVRYESQSSLFLVREIFAQQNVDGLAEYAKFVPDAFVRMVNEDANSHMIGSAMAVVGRSFKQRLLELAEESLGPPPVPYCFLALGSMARDEQMLVTDQDNAIILDDSYDAALHGEYFTALTQFVCDGLNTCGYTYCNGDIMATNPKWQLTLSQWKHVFSQWIENPDPEALLHCSIFFDLEGVWGKEQWATELRRHVAVQAKDNRKFLAALARNALLRTPPLGFFKAFVMEKDGRHNNSINLKRRGTAPLTDVIRVHALAIGSRARNSFERLDDIIAANLLPEGSAQDLSDALEYLSIVRVKHQAKDVLQKVAPDNNIEPDNLSRFERRNLKEAFQVVSAAQNFLKFRYTANASIKGTKH</sequence>
<dbReference type="Pfam" id="PF03445">
    <property type="entry name" value="DUF294"/>
    <property type="match status" value="1"/>
</dbReference>
<dbReference type="CDD" id="cd00038">
    <property type="entry name" value="CAP_ED"/>
    <property type="match status" value="1"/>
</dbReference>
<dbReference type="PANTHER" id="PTHR43080:SF2">
    <property type="entry name" value="CBS DOMAIN-CONTAINING PROTEIN"/>
    <property type="match status" value="1"/>
</dbReference>
<feature type="domain" description="Cyclic nucleotide-binding" evidence="3">
    <location>
        <begin position="17"/>
        <end position="93"/>
    </location>
</feature>
<dbReference type="InterPro" id="IPR051257">
    <property type="entry name" value="Diverse_CBS-Domain"/>
</dbReference>
<keyword evidence="6" id="KW-1185">Reference proteome</keyword>
<feature type="domain" description="CBS" evidence="4">
    <location>
        <begin position="232"/>
        <end position="288"/>
    </location>
</feature>
<dbReference type="Proteomes" id="UP000324760">
    <property type="component" value="Chromosome"/>
</dbReference>
<evidence type="ECO:0000256" key="2">
    <source>
        <dbReference type="PROSITE-ProRule" id="PRU00703"/>
    </source>
</evidence>
<dbReference type="Pfam" id="PF10335">
    <property type="entry name" value="DUF294_C"/>
    <property type="match status" value="1"/>
</dbReference>
<protein>
    <submittedName>
        <fullName evidence="5">Cyclic nucleotide-binding/CBS domain-containing protein</fullName>
    </submittedName>
</protein>
<dbReference type="InterPro" id="IPR046342">
    <property type="entry name" value="CBS_dom_sf"/>
</dbReference>
<dbReference type="InterPro" id="IPR005105">
    <property type="entry name" value="GlnD_Uridyltrans_N"/>
</dbReference>
<dbReference type="InterPro" id="IPR000644">
    <property type="entry name" value="CBS_dom"/>
</dbReference>
<dbReference type="Gene3D" id="2.60.120.10">
    <property type="entry name" value="Jelly Rolls"/>
    <property type="match status" value="1"/>
</dbReference>
<dbReference type="SUPFAM" id="SSF51206">
    <property type="entry name" value="cAMP-binding domain-like"/>
    <property type="match status" value="1"/>
</dbReference>
<dbReference type="SMART" id="SM00100">
    <property type="entry name" value="cNMP"/>
    <property type="match status" value="1"/>
</dbReference>
<evidence type="ECO:0000256" key="1">
    <source>
        <dbReference type="ARBA" id="ARBA00023122"/>
    </source>
</evidence>
<dbReference type="CDD" id="cd05401">
    <property type="entry name" value="NT_GlnE_GlnD_like"/>
    <property type="match status" value="1"/>
</dbReference>
<dbReference type="PANTHER" id="PTHR43080">
    <property type="entry name" value="CBS DOMAIN-CONTAINING PROTEIN CBSX3, MITOCHONDRIAL"/>
    <property type="match status" value="1"/>
</dbReference>
<name>A0A5P1RB90_9GAMM</name>
<dbReference type="InterPro" id="IPR018490">
    <property type="entry name" value="cNMP-bd_dom_sf"/>
</dbReference>
<evidence type="ECO:0000259" key="4">
    <source>
        <dbReference type="PROSITE" id="PS51371"/>
    </source>
</evidence>
<dbReference type="Gene3D" id="3.10.580.10">
    <property type="entry name" value="CBS-domain"/>
    <property type="match status" value="1"/>
</dbReference>
<dbReference type="PROSITE" id="PS50042">
    <property type="entry name" value="CNMP_BINDING_3"/>
    <property type="match status" value="1"/>
</dbReference>
<dbReference type="EMBL" id="CP043869">
    <property type="protein sequence ID" value="QEQ96919.1"/>
    <property type="molecule type" value="Genomic_DNA"/>
</dbReference>
<dbReference type="GO" id="GO:0008773">
    <property type="term" value="F:[protein-PII] uridylyltransferase activity"/>
    <property type="evidence" value="ECO:0007669"/>
    <property type="project" value="InterPro"/>
</dbReference>
<organism evidence="5 6">
    <name type="scientific">Neptunomonas concharum</name>
    <dbReference type="NCBI Taxonomy" id="1031538"/>
    <lineage>
        <taxon>Bacteria</taxon>
        <taxon>Pseudomonadati</taxon>
        <taxon>Pseudomonadota</taxon>
        <taxon>Gammaproteobacteria</taxon>
        <taxon>Oceanospirillales</taxon>
        <taxon>Oceanospirillaceae</taxon>
        <taxon>Neptunomonas</taxon>
    </lineage>
</organism>
<evidence type="ECO:0000259" key="3">
    <source>
        <dbReference type="PROSITE" id="PS50042"/>
    </source>
</evidence>
<keyword evidence="1 2" id="KW-0129">CBS domain</keyword>
<dbReference type="OrthoDB" id="9808528at2"/>
<dbReference type="Pfam" id="PF00027">
    <property type="entry name" value="cNMP_binding"/>
    <property type="match status" value="1"/>
</dbReference>
<dbReference type="InterPro" id="IPR000595">
    <property type="entry name" value="cNMP-bd_dom"/>
</dbReference>
<dbReference type="CDD" id="cd04587">
    <property type="entry name" value="CBS_pair_CAP-ED_NT_Pol-beta-like_DUF294_assoc"/>
    <property type="match status" value="1"/>
</dbReference>
<dbReference type="KEGG" id="ncu:F0U83_09410"/>